<dbReference type="Proteomes" id="UP000542210">
    <property type="component" value="Unassembled WGS sequence"/>
</dbReference>
<reference evidence="2 3" key="1">
    <citation type="submission" date="2020-08" db="EMBL/GenBank/DDBJ databases">
        <title>Sequencing the genomes of 1000 actinobacteria strains.</title>
        <authorList>
            <person name="Klenk H.-P."/>
        </authorList>
    </citation>
    <scope>NUCLEOTIDE SEQUENCE [LARGE SCALE GENOMIC DNA]</scope>
    <source>
        <strain evidence="2 3">DSM 45784</strain>
    </source>
</reference>
<organism evidence="2 3">
    <name type="scientific">Sphaerisporangium siamense</name>
    <dbReference type="NCBI Taxonomy" id="795645"/>
    <lineage>
        <taxon>Bacteria</taxon>
        <taxon>Bacillati</taxon>
        <taxon>Actinomycetota</taxon>
        <taxon>Actinomycetes</taxon>
        <taxon>Streptosporangiales</taxon>
        <taxon>Streptosporangiaceae</taxon>
        <taxon>Sphaerisporangium</taxon>
    </lineage>
</organism>
<gene>
    <name evidence="2" type="ORF">BJ982_000964</name>
</gene>
<accession>A0A7W7D320</accession>
<dbReference type="EMBL" id="JACHND010000001">
    <property type="protein sequence ID" value="MBB4699420.1"/>
    <property type="molecule type" value="Genomic_DNA"/>
</dbReference>
<comment type="caution">
    <text evidence="2">The sequence shown here is derived from an EMBL/GenBank/DDBJ whole genome shotgun (WGS) entry which is preliminary data.</text>
</comment>
<sequence>MATGICSFFLLQNAFQSGSLIAAQPAITISDPVAGVLYGTRNSSPPPGDPAAARTSSSTREHMSWICNR</sequence>
<keyword evidence="3" id="KW-1185">Reference proteome</keyword>
<proteinExistence type="predicted"/>
<evidence type="ECO:0000313" key="3">
    <source>
        <dbReference type="Proteomes" id="UP000542210"/>
    </source>
</evidence>
<protein>
    <submittedName>
        <fullName evidence="2">Uncharacterized protein</fullName>
    </submittedName>
</protein>
<name>A0A7W7D320_9ACTN</name>
<evidence type="ECO:0000256" key="1">
    <source>
        <dbReference type="SAM" id="MobiDB-lite"/>
    </source>
</evidence>
<dbReference type="RefSeq" id="WP_184876931.1">
    <property type="nucleotide sequence ID" value="NZ_BOOV01000024.1"/>
</dbReference>
<evidence type="ECO:0000313" key="2">
    <source>
        <dbReference type="EMBL" id="MBB4699420.1"/>
    </source>
</evidence>
<feature type="region of interest" description="Disordered" evidence="1">
    <location>
        <begin position="40"/>
        <end position="69"/>
    </location>
</feature>
<dbReference type="AlphaFoldDB" id="A0A7W7D320"/>